<feature type="domain" description="Nudix hydrolase" evidence="3">
    <location>
        <begin position="1"/>
        <end position="127"/>
    </location>
</feature>
<dbReference type="Pfam" id="PF00293">
    <property type="entry name" value="NUDIX"/>
    <property type="match status" value="1"/>
</dbReference>
<evidence type="ECO:0000313" key="5">
    <source>
        <dbReference type="Proteomes" id="UP001595843"/>
    </source>
</evidence>
<comment type="cofactor">
    <cofactor evidence="1">
        <name>Mg(2+)</name>
        <dbReference type="ChEBI" id="CHEBI:18420"/>
    </cofactor>
</comment>
<gene>
    <name evidence="4" type="ORF">ACFOUO_11885</name>
</gene>
<evidence type="ECO:0000259" key="3">
    <source>
        <dbReference type="PROSITE" id="PS51462"/>
    </source>
</evidence>
<evidence type="ECO:0000313" key="4">
    <source>
        <dbReference type="EMBL" id="MFC4077502.1"/>
    </source>
</evidence>
<dbReference type="EMBL" id="JBHSAP010000015">
    <property type="protein sequence ID" value="MFC4077502.1"/>
    <property type="molecule type" value="Genomic_DNA"/>
</dbReference>
<protein>
    <submittedName>
        <fullName evidence="4">8-oxo-dGTP diphosphatase</fullName>
    </submittedName>
</protein>
<dbReference type="RefSeq" id="WP_380705313.1">
    <property type="nucleotide sequence ID" value="NZ_JBHSAP010000015.1"/>
</dbReference>
<dbReference type="SUPFAM" id="SSF55811">
    <property type="entry name" value="Nudix"/>
    <property type="match status" value="1"/>
</dbReference>
<dbReference type="InterPro" id="IPR015797">
    <property type="entry name" value="NUDIX_hydrolase-like_dom_sf"/>
</dbReference>
<evidence type="ECO:0000256" key="2">
    <source>
        <dbReference type="ARBA" id="ARBA00022801"/>
    </source>
</evidence>
<reference evidence="5" key="1">
    <citation type="journal article" date="2019" name="Int. J. Syst. Evol. Microbiol.">
        <title>The Global Catalogue of Microorganisms (GCM) 10K type strain sequencing project: providing services to taxonomists for standard genome sequencing and annotation.</title>
        <authorList>
            <consortium name="The Broad Institute Genomics Platform"/>
            <consortium name="The Broad Institute Genome Sequencing Center for Infectious Disease"/>
            <person name="Wu L."/>
            <person name="Ma J."/>
        </authorList>
    </citation>
    <scope>NUCLEOTIDE SEQUENCE [LARGE SCALE GENOMIC DNA]</scope>
    <source>
        <strain evidence="5">IBRC-M 10813</strain>
    </source>
</reference>
<evidence type="ECO:0000256" key="1">
    <source>
        <dbReference type="ARBA" id="ARBA00001946"/>
    </source>
</evidence>
<dbReference type="InterPro" id="IPR000086">
    <property type="entry name" value="NUDIX_hydrolase_dom"/>
</dbReference>
<dbReference type="Proteomes" id="UP001595843">
    <property type="component" value="Unassembled WGS sequence"/>
</dbReference>
<keyword evidence="5" id="KW-1185">Reference proteome</keyword>
<dbReference type="CDD" id="cd18875">
    <property type="entry name" value="NUDIX_Hydrolase"/>
    <property type="match status" value="1"/>
</dbReference>
<dbReference type="PROSITE" id="PS51462">
    <property type="entry name" value="NUDIX"/>
    <property type="match status" value="1"/>
</dbReference>
<sequence length="154" mass="17643">MQRVANCLLRKGDQVLLLKKPRRGWWVAPGGKMEPTETILETVCREYREETGLILENPTLGGVFTMCMENEGKRDKEWMMFTFLADSHRGEMLERSPEGELCWQPVSHVPSLPTSGMDRQILTRLLRPEGALLIGKLVYSPEEELLSHAWHHTG</sequence>
<dbReference type="PANTHER" id="PTHR43046:SF14">
    <property type="entry name" value="MUTT_NUDIX FAMILY PROTEIN"/>
    <property type="match status" value="1"/>
</dbReference>
<organism evidence="4 5">
    <name type="scientific">Salinithrix halophila</name>
    <dbReference type="NCBI Taxonomy" id="1485204"/>
    <lineage>
        <taxon>Bacteria</taxon>
        <taxon>Bacillati</taxon>
        <taxon>Bacillota</taxon>
        <taxon>Bacilli</taxon>
        <taxon>Bacillales</taxon>
        <taxon>Thermoactinomycetaceae</taxon>
        <taxon>Salinithrix</taxon>
    </lineage>
</organism>
<accession>A0ABV8JLA3</accession>
<comment type="caution">
    <text evidence="4">The sequence shown here is derived from an EMBL/GenBank/DDBJ whole genome shotgun (WGS) entry which is preliminary data.</text>
</comment>
<dbReference type="Gene3D" id="3.90.79.10">
    <property type="entry name" value="Nucleoside Triphosphate Pyrophosphohydrolase"/>
    <property type="match status" value="1"/>
</dbReference>
<dbReference type="PANTHER" id="PTHR43046">
    <property type="entry name" value="GDP-MANNOSE MANNOSYL HYDROLASE"/>
    <property type="match status" value="1"/>
</dbReference>
<name>A0ABV8JLA3_9BACL</name>
<proteinExistence type="predicted"/>
<keyword evidence="2" id="KW-0378">Hydrolase</keyword>